<feature type="region of interest" description="Disordered" evidence="5">
    <location>
        <begin position="382"/>
        <end position="401"/>
    </location>
</feature>
<keyword evidence="10" id="KW-1185">Reference proteome</keyword>
<sequence>MRYLTAIITQLQVAWLLLLCRPTLAGTAPPTTLHGCPSLCGNISIPYPFDIGKGCSWSKSFNVSCNHSHRYDPPRPSHGGFEVIDIKLDAGEMRVFTTPFAHLRYNSSSTASSRSSPWYNFSMKHLSGTWEMSLRIQLGKRTVKLVLDWAILKSGTCHSECRDIVRQDGRPGYRCRSLDGRYAGNPYVDGGCQIILTVLDICSVTFSDVHECKDPTTDSCPRANKCVDMDEEYECKCNFGRKFQDCRPAAAAVVFDMVAATVVASVLLALLLWIVNKEKKRRQRTGFFARNGGKILRGMGINIFTQEQLKKMTRNYSTLIGQGAFGKDGNGREMYDRDIVLSDVDGECLDRIGALAVRCLKENVDQRPTMAEVVKELKLVRGKPEEAADGNGHRQEDNTHR</sequence>
<comment type="subcellular location">
    <subcellularLocation>
        <location evidence="1">Membrane</location>
        <topology evidence="1">Single-pass membrane protein</topology>
    </subcellularLocation>
</comment>
<protein>
    <recommendedName>
        <fullName evidence="8">EGF-like domain-containing protein</fullName>
    </recommendedName>
</protein>
<dbReference type="InterPro" id="IPR000742">
    <property type="entry name" value="EGF"/>
</dbReference>
<feature type="transmembrane region" description="Helical" evidence="6">
    <location>
        <begin position="249"/>
        <end position="275"/>
    </location>
</feature>
<dbReference type="GO" id="GO:0030247">
    <property type="term" value="F:polysaccharide binding"/>
    <property type="evidence" value="ECO:0007669"/>
    <property type="project" value="InterPro"/>
</dbReference>
<evidence type="ECO:0000313" key="10">
    <source>
        <dbReference type="Proteomes" id="UP000324897"/>
    </source>
</evidence>
<dbReference type="GO" id="GO:0016020">
    <property type="term" value="C:membrane"/>
    <property type="evidence" value="ECO:0007669"/>
    <property type="project" value="UniProtKB-SubCell"/>
</dbReference>
<feature type="chain" id="PRO_5023938442" description="EGF-like domain-containing protein" evidence="7">
    <location>
        <begin position="26"/>
        <end position="401"/>
    </location>
</feature>
<name>A0A5J9UDQ8_9POAL</name>
<gene>
    <name evidence="9" type="ORF">EJB05_31514</name>
</gene>
<comment type="caution">
    <text evidence="4">Lacks conserved residue(s) required for the propagation of feature annotation.</text>
</comment>
<evidence type="ECO:0000256" key="6">
    <source>
        <dbReference type="SAM" id="Phobius"/>
    </source>
</evidence>
<evidence type="ECO:0000313" key="9">
    <source>
        <dbReference type="EMBL" id="TVU21845.1"/>
    </source>
</evidence>
<accession>A0A5J9UDQ8</accession>
<keyword evidence="4" id="KW-0245">EGF-like domain</keyword>
<dbReference type="OrthoDB" id="4062651at2759"/>
<keyword evidence="3 4" id="KW-1015">Disulfide bond</keyword>
<keyword evidence="6" id="KW-0812">Transmembrane</keyword>
<feature type="domain" description="EGF-like" evidence="8">
    <location>
        <begin position="208"/>
        <end position="247"/>
    </location>
</feature>
<dbReference type="Pfam" id="PF13947">
    <property type="entry name" value="GUB_WAK_bind"/>
    <property type="match status" value="1"/>
</dbReference>
<dbReference type="AlphaFoldDB" id="A0A5J9UDQ8"/>
<organism evidence="9 10">
    <name type="scientific">Eragrostis curvula</name>
    <name type="common">weeping love grass</name>
    <dbReference type="NCBI Taxonomy" id="38414"/>
    <lineage>
        <taxon>Eukaryota</taxon>
        <taxon>Viridiplantae</taxon>
        <taxon>Streptophyta</taxon>
        <taxon>Embryophyta</taxon>
        <taxon>Tracheophyta</taxon>
        <taxon>Spermatophyta</taxon>
        <taxon>Magnoliopsida</taxon>
        <taxon>Liliopsida</taxon>
        <taxon>Poales</taxon>
        <taxon>Poaceae</taxon>
        <taxon>PACMAD clade</taxon>
        <taxon>Chloridoideae</taxon>
        <taxon>Eragrostideae</taxon>
        <taxon>Eragrostidinae</taxon>
        <taxon>Eragrostis</taxon>
    </lineage>
</organism>
<dbReference type="EMBL" id="RWGY01000026">
    <property type="protein sequence ID" value="TVU21845.1"/>
    <property type="molecule type" value="Genomic_DNA"/>
</dbReference>
<feature type="non-terminal residue" evidence="9">
    <location>
        <position position="1"/>
    </location>
</feature>
<evidence type="ECO:0000256" key="5">
    <source>
        <dbReference type="SAM" id="MobiDB-lite"/>
    </source>
</evidence>
<dbReference type="InterPro" id="IPR000152">
    <property type="entry name" value="EGF-type_Asp/Asn_hydroxyl_site"/>
</dbReference>
<keyword evidence="2 7" id="KW-0732">Signal</keyword>
<evidence type="ECO:0000256" key="3">
    <source>
        <dbReference type="ARBA" id="ARBA00023157"/>
    </source>
</evidence>
<keyword evidence="6" id="KW-0472">Membrane</keyword>
<dbReference type="PANTHER" id="PTHR33491">
    <property type="entry name" value="OSJNBA0016N04.9 PROTEIN"/>
    <property type="match status" value="1"/>
</dbReference>
<feature type="signal peptide" evidence="7">
    <location>
        <begin position="1"/>
        <end position="25"/>
    </location>
</feature>
<dbReference type="Gene3D" id="1.10.510.10">
    <property type="entry name" value="Transferase(Phosphotransferase) domain 1"/>
    <property type="match status" value="1"/>
</dbReference>
<reference evidence="9 10" key="1">
    <citation type="journal article" date="2019" name="Sci. Rep.">
        <title>A high-quality genome of Eragrostis curvula grass provides insights into Poaceae evolution and supports new strategies to enhance forage quality.</title>
        <authorList>
            <person name="Carballo J."/>
            <person name="Santos B.A.C.M."/>
            <person name="Zappacosta D."/>
            <person name="Garbus I."/>
            <person name="Selva J.P."/>
            <person name="Gallo C.A."/>
            <person name="Diaz A."/>
            <person name="Albertini E."/>
            <person name="Caccamo M."/>
            <person name="Echenique V."/>
        </authorList>
    </citation>
    <scope>NUCLEOTIDE SEQUENCE [LARGE SCALE GENOMIC DNA]</scope>
    <source>
        <strain evidence="10">cv. Victoria</strain>
        <tissue evidence="9">Leaf</tissue>
    </source>
</reference>
<dbReference type="InterPro" id="IPR025287">
    <property type="entry name" value="WAK_GUB"/>
</dbReference>
<evidence type="ECO:0000256" key="4">
    <source>
        <dbReference type="PROSITE-ProRule" id="PRU00076"/>
    </source>
</evidence>
<dbReference type="Proteomes" id="UP000324897">
    <property type="component" value="Unassembled WGS sequence"/>
</dbReference>
<dbReference type="PROSITE" id="PS00010">
    <property type="entry name" value="ASX_HYDROXYL"/>
    <property type="match status" value="1"/>
</dbReference>
<keyword evidence="6" id="KW-1133">Transmembrane helix</keyword>
<dbReference type="PROSITE" id="PS50026">
    <property type="entry name" value="EGF_3"/>
    <property type="match status" value="1"/>
</dbReference>
<comment type="caution">
    <text evidence="9">The sequence shown here is derived from an EMBL/GenBank/DDBJ whole genome shotgun (WGS) entry which is preliminary data.</text>
</comment>
<feature type="disulfide bond" evidence="4">
    <location>
        <begin position="237"/>
        <end position="246"/>
    </location>
</feature>
<evidence type="ECO:0000259" key="8">
    <source>
        <dbReference type="PROSITE" id="PS50026"/>
    </source>
</evidence>
<evidence type="ECO:0000256" key="1">
    <source>
        <dbReference type="ARBA" id="ARBA00004167"/>
    </source>
</evidence>
<evidence type="ECO:0000256" key="7">
    <source>
        <dbReference type="SAM" id="SignalP"/>
    </source>
</evidence>
<proteinExistence type="predicted"/>
<evidence type="ECO:0000256" key="2">
    <source>
        <dbReference type="ARBA" id="ARBA00022729"/>
    </source>
</evidence>
<dbReference type="Gramene" id="TVU21845">
    <property type="protein sequence ID" value="TVU21845"/>
    <property type="gene ID" value="EJB05_31514"/>
</dbReference>